<keyword evidence="1" id="KW-0175">Coiled coil</keyword>
<dbReference type="HOGENOM" id="CLU_798986_0_0_9"/>
<evidence type="ECO:0000256" key="2">
    <source>
        <dbReference type="SAM" id="Phobius"/>
    </source>
</evidence>
<feature type="coiled-coil region" evidence="1">
    <location>
        <begin position="238"/>
        <end position="300"/>
    </location>
</feature>
<feature type="transmembrane region" description="Helical" evidence="2">
    <location>
        <begin position="33"/>
        <end position="50"/>
    </location>
</feature>
<evidence type="ECO:0000313" key="3">
    <source>
        <dbReference type="EMBL" id="EGK60920.1"/>
    </source>
</evidence>
<proteinExistence type="predicted"/>
<gene>
    <name evidence="3" type="ORF">HMPREF9081_0777</name>
</gene>
<dbReference type="STRING" id="888060.HMPREF9081_0777"/>
<accession>F5RKJ2</accession>
<dbReference type="Proteomes" id="UP000004067">
    <property type="component" value="Unassembled WGS sequence"/>
</dbReference>
<dbReference type="EMBL" id="AFHQ01000025">
    <property type="protein sequence ID" value="EGK60920.1"/>
    <property type="molecule type" value="Genomic_DNA"/>
</dbReference>
<reference evidence="3 4" key="1">
    <citation type="submission" date="2011-04" db="EMBL/GenBank/DDBJ databases">
        <authorList>
            <person name="Muzny D."/>
            <person name="Qin X."/>
            <person name="Deng J."/>
            <person name="Jiang H."/>
            <person name="Liu Y."/>
            <person name="Qu J."/>
            <person name="Song X.-Z."/>
            <person name="Zhang L."/>
            <person name="Thornton R."/>
            <person name="Coyle M."/>
            <person name="Francisco L."/>
            <person name="Jackson L."/>
            <person name="Javaid M."/>
            <person name="Korchina V."/>
            <person name="Kovar C."/>
            <person name="Mata R."/>
            <person name="Mathew T."/>
            <person name="Ngo R."/>
            <person name="Nguyen L."/>
            <person name="Nguyen N."/>
            <person name="Okwuonu G."/>
            <person name="Ongeri F."/>
            <person name="Pham C."/>
            <person name="Simmons D."/>
            <person name="Wilczek-Boney K."/>
            <person name="Hale W."/>
            <person name="Jakkamsetti A."/>
            <person name="Pham P."/>
            <person name="Ruth R."/>
            <person name="San Lucas F."/>
            <person name="Warren J."/>
            <person name="Zhang J."/>
            <person name="Zhao Z."/>
            <person name="Zhou C."/>
            <person name="Zhu D."/>
            <person name="Lee S."/>
            <person name="Bess C."/>
            <person name="Blankenburg K."/>
            <person name="Forbes L."/>
            <person name="Fu Q."/>
            <person name="Gubbala S."/>
            <person name="Hirani K."/>
            <person name="Jayaseelan J.C."/>
            <person name="Lara F."/>
            <person name="Munidasa M."/>
            <person name="Palculict T."/>
            <person name="Patil S."/>
            <person name="Pu L.-L."/>
            <person name="Saada N."/>
            <person name="Tang L."/>
            <person name="Weissenberger G."/>
            <person name="Zhu Y."/>
            <person name="Hemphill L."/>
            <person name="Shang Y."/>
            <person name="Youmans B."/>
            <person name="Ayvaz T."/>
            <person name="Ross M."/>
            <person name="Santibanez J."/>
            <person name="Aqrawi P."/>
            <person name="Gross S."/>
            <person name="Joshi V."/>
            <person name="Fowler G."/>
            <person name="Nazareth L."/>
            <person name="Reid J."/>
            <person name="Worley K."/>
            <person name="Petrosino J."/>
            <person name="Highlander S."/>
            <person name="Gibbs R."/>
        </authorList>
    </citation>
    <scope>NUCLEOTIDE SEQUENCE [LARGE SCALE GENOMIC DNA]</scope>
    <source>
        <strain evidence="3 4">DSM 2778</strain>
    </source>
</reference>
<evidence type="ECO:0000256" key="1">
    <source>
        <dbReference type="SAM" id="Coils"/>
    </source>
</evidence>
<evidence type="ECO:0000313" key="4">
    <source>
        <dbReference type="Proteomes" id="UP000004067"/>
    </source>
</evidence>
<keyword evidence="4" id="KW-1185">Reference proteome</keyword>
<keyword evidence="2" id="KW-0812">Transmembrane</keyword>
<dbReference type="AlphaFoldDB" id="F5RKJ2"/>
<sequence>MRICTGQSAARYIFISRGGSAVRKLWQTRRKEILAGSICVIALLAVLFLRPSSEVPTSESEIGTIRLAEVLAAHPSYVHLCELRAEEQTLTLLLRDLPKLPKIEPPKTDEAPFEDSVWQKNAQTVVSTRVELEREQKRLTEVYRKQTEADYEARRKAIDDEYLNAILNINLKIDNQRAMHGPDVTAEELSRERTRWEAEREALKLERGERQMALHRQWEAEIRARVAARIEPKQAAWMKQAQETVDAQKAEADRLKKEVEERSSAEMERALAAQEGESVLAQRAMRLAAVRAEADALEAEIMRDVRSRAAKLAIQYHFSLVLASPEADGVTLLPETELFAVRRYAPILSNTARDVTAEMVREMQSIEGKP</sequence>
<organism evidence="3 4">
    <name type="scientific">Centipeda periodontii DSM 2778</name>
    <dbReference type="NCBI Taxonomy" id="888060"/>
    <lineage>
        <taxon>Bacteria</taxon>
        <taxon>Bacillati</taxon>
        <taxon>Bacillota</taxon>
        <taxon>Negativicutes</taxon>
        <taxon>Selenomonadales</taxon>
        <taxon>Selenomonadaceae</taxon>
        <taxon>Centipeda</taxon>
    </lineage>
</organism>
<protein>
    <submittedName>
        <fullName evidence="3">Uncharacterized protein</fullName>
    </submittedName>
</protein>
<dbReference type="eggNOG" id="ENOG503309B">
    <property type="taxonomic scope" value="Bacteria"/>
</dbReference>
<keyword evidence="2" id="KW-1133">Transmembrane helix</keyword>
<keyword evidence="2" id="KW-0472">Membrane</keyword>
<comment type="caution">
    <text evidence="3">The sequence shown here is derived from an EMBL/GenBank/DDBJ whole genome shotgun (WGS) entry which is preliminary data.</text>
</comment>
<name>F5RKJ2_9FIRM</name>